<sequence length="528" mass="56601">MIRRALKPALSSASRLQLNAAFLRSSVTRPRLSQFLRPNATDAQSTQDTGISTIPSPSTARSEQVMSSTQQTIPPPQVSASAVQNEAAASVSEVAGIPSMPAPTTSDGAKSQPSTMPTKKSLEEESKQVKLCLPMVREPKTGRPTASNFETGAFLRVEWNGAWWRAAVKETTETEVKVGFSTWSNSHDEWLPKVSDRLRIAETEEPESRPPLFSPGYELPVAKPFVNKGPFVPKPYDPEREFQKRQQRLREKIAVMQKNKLGRVDPTLEEQIKAVRQVAVEAMKRDENSHLTPAATPSLMPRTSSQTVDPSLITSPVATAESVPALTRPQPRVDTRQEPRRAKTVSADVGSGGIPGPPPSAPSAAPMVTNPTVAAAIPGPPPRAPSATPSSTSAEAIAVTIPDPPPSPSGTSQKPLSPTAVPTQLSGSGSTEVASGGISGPSASVEVQTVDAEVISKSSQTPAAPGHVAVRWEEVLSKNNERYYVEIATGNTQWELPTAGWVQLVHEDGARYFWHVDTGTRQWTAPKV</sequence>
<organism evidence="3">
    <name type="scientific">Noctiluca scintillans</name>
    <name type="common">Sea sparkle</name>
    <name type="synonym">Red tide dinoflagellate</name>
    <dbReference type="NCBI Taxonomy" id="2966"/>
    <lineage>
        <taxon>Eukaryota</taxon>
        <taxon>Sar</taxon>
        <taxon>Alveolata</taxon>
        <taxon>Dinophyceae</taxon>
        <taxon>Noctilucales</taxon>
        <taxon>Noctilucaceae</taxon>
        <taxon>Noctiluca</taxon>
    </lineage>
</organism>
<dbReference type="AlphaFoldDB" id="A0A7S0ZQY8"/>
<feature type="compositionally biased region" description="Low complexity" evidence="1">
    <location>
        <begin position="385"/>
        <end position="398"/>
    </location>
</feature>
<dbReference type="SMART" id="SM00456">
    <property type="entry name" value="WW"/>
    <property type="match status" value="2"/>
</dbReference>
<feature type="compositionally biased region" description="Basic and acidic residues" evidence="1">
    <location>
        <begin position="331"/>
        <end position="341"/>
    </location>
</feature>
<dbReference type="SUPFAM" id="SSF54160">
    <property type="entry name" value="Chromo domain-like"/>
    <property type="match status" value="1"/>
</dbReference>
<evidence type="ECO:0000259" key="2">
    <source>
        <dbReference type="PROSITE" id="PS50020"/>
    </source>
</evidence>
<dbReference type="PROSITE" id="PS01159">
    <property type="entry name" value="WW_DOMAIN_1"/>
    <property type="match status" value="1"/>
</dbReference>
<feature type="region of interest" description="Disordered" evidence="1">
    <location>
        <begin position="284"/>
        <end position="442"/>
    </location>
</feature>
<feature type="domain" description="WW" evidence="2">
    <location>
        <begin position="472"/>
        <end position="499"/>
    </location>
</feature>
<dbReference type="SUPFAM" id="SSF51045">
    <property type="entry name" value="WW domain"/>
    <property type="match status" value="2"/>
</dbReference>
<evidence type="ECO:0000256" key="1">
    <source>
        <dbReference type="SAM" id="MobiDB-lite"/>
    </source>
</evidence>
<feature type="compositionally biased region" description="Polar residues" evidence="1">
    <location>
        <begin position="409"/>
        <end position="433"/>
    </location>
</feature>
<feature type="compositionally biased region" description="Polar residues" evidence="1">
    <location>
        <begin position="102"/>
        <end position="118"/>
    </location>
</feature>
<protein>
    <recommendedName>
        <fullName evidence="2">WW domain-containing protein</fullName>
    </recommendedName>
</protein>
<name>A0A7S0ZQY8_NOCSC</name>
<feature type="compositionally biased region" description="Polar residues" evidence="1">
    <location>
        <begin position="41"/>
        <end position="84"/>
    </location>
</feature>
<gene>
    <name evidence="3" type="ORF">NSCI0253_LOCUS4107</name>
</gene>
<feature type="compositionally biased region" description="Polar residues" evidence="1">
    <location>
        <begin position="301"/>
        <end position="317"/>
    </location>
</feature>
<dbReference type="PROSITE" id="PS50020">
    <property type="entry name" value="WW_DOMAIN_2"/>
    <property type="match status" value="2"/>
</dbReference>
<dbReference type="InterPro" id="IPR036020">
    <property type="entry name" value="WW_dom_sf"/>
</dbReference>
<dbReference type="Gene3D" id="2.20.70.10">
    <property type="match status" value="1"/>
</dbReference>
<dbReference type="EMBL" id="HBFQ01005790">
    <property type="protein sequence ID" value="CAD8829761.1"/>
    <property type="molecule type" value="Transcribed_RNA"/>
</dbReference>
<dbReference type="InterPro" id="IPR001202">
    <property type="entry name" value="WW_dom"/>
</dbReference>
<feature type="domain" description="WW" evidence="2">
    <location>
        <begin position="500"/>
        <end position="528"/>
    </location>
</feature>
<evidence type="ECO:0000313" key="3">
    <source>
        <dbReference type="EMBL" id="CAD8829761.1"/>
    </source>
</evidence>
<reference evidence="3" key="1">
    <citation type="submission" date="2021-01" db="EMBL/GenBank/DDBJ databases">
        <authorList>
            <person name="Corre E."/>
            <person name="Pelletier E."/>
            <person name="Niang G."/>
            <person name="Scheremetjew M."/>
            <person name="Finn R."/>
            <person name="Kale V."/>
            <person name="Holt S."/>
            <person name="Cochrane G."/>
            <person name="Meng A."/>
            <person name="Brown T."/>
            <person name="Cohen L."/>
        </authorList>
    </citation>
    <scope>NUCLEOTIDE SEQUENCE</scope>
</reference>
<proteinExistence type="predicted"/>
<feature type="region of interest" description="Disordered" evidence="1">
    <location>
        <begin position="38"/>
        <end position="127"/>
    </location>
</feature>
<dbReference type="InterPro" id="IPR016197">
    <property type="entry name" value="Chromo-like_dom_sf"/>
</dbReference>
<dbReference type="Gene3D" id="2.30.30.140">
    <property type="match status" value="1"/>
</dbReference>
<accession>A0A7S0ZQY8</accession>
<dbReference type="CDD" id="cd00201">
    <property type="entry name" value="WW"/>
    <property type="match status" value="2"/>
</dbReference>